<dbReference type="AlphaFoldDB" id="A0A511Z4Y3"/>
<evidence type="ECO:0000256" key="1">
    <source>
        <dbReference type="SAM" id="SignalP"/>
    </source>
</evidence>
<feature type="chain" id="PRO_5021741859" description="SLH domain-containing protein" evidence="1">
    <location>
        <begin position="28"/>
        <end position="751"/>
    </location>
</feature>
<keyword evidence="4" id="KW-1185">Reference proteome</keyword>
<evidence type="ECO:0000313" key="4">
    <source>
        <dbReference type="Proteomes" id="UP000321901"/>
    </source>
</evidence>
<gene>
    <name evidence="3" type="ORF">SLU01_08160</name>
</gene>
<feature type="signal peptide" evidence="1">
    <location>
        <begin position="1"/>
        <end position="27"/>
    </location>
</feature>
<accession>A0A511Z4Y3</accession>
<dbReference type="Pfam" id="PF09992">
    <property type="entry name" value="NAGPA"/>
    <property type="match status" value="1"/>
</dbReference>
<evidence type="ECO:0000259" key="2">
    <source>
        <dbReference type="PROSITE" id="PS51272"/>
    </source>
</evidence>
<feature type="domain" description="SLH" evidence="2">
    <location>
        <begin position="576"/>
        <end position="636"/>
    </location>
</feature>
<dbReference type="PANTHER" id="PTHR40446">
    <property type="entry name" value="N-ACETYLGLUCOSAMINE-1-PHOSPHODIESTER ALPHA-N-ACETYLGLUCOSAMINIDASE"/>
    <property type="match status" value="1"/>
</dbReference>
<dbReference type="InterPro" id="IPR001119">
    <property type="entry name" value="SLH_dom"/>
</dbReference>
<feature type="domain" description="SLH" evidence="2">
    <location>
        <begin position="696"/>
        <end position="751"/>
    </location>
</feature>
<sequence length="751" mass="80588">MKVFGKKVAMTAAAVSLILAVPAGASANTQTVDSYPVSSGVTYSHYTHAGTNHINHVSVDLNDPYTKLDVGIPSPLAKRDATTTLANRDTRDGNRVVGAVNASFFDMKSGLPMYLISQGNEIVNGGVISSSREYYVSKPIAFGVMNDGRAEIDEFNFDVRINHQGTNYKMTGLNRERQSDETIVFTPQHISSTTGSNEFGIEIVVDTGEPITSTYYGQQLTGKVVKVRDYGSKEKVTIPKTGFVISAHGGKPLERLKGIKVGESVSLDLSIDSKWMDSSFMLASGPMLLKDGKPYITMDTSNWRAKAMTARTAIAISKDKKKVDLVTVDNKSGYSNGMTLTQFANYLASKGYDRAINFDGGGSTAMGVRKHGSNTVVLANRTTDSSQRKVSAIIEAISTAPLSDPAHISVSRGQVGEMLVGSSVPLTINYVLDTYYNPLKVDASQLEISAENGKASVSGTTFTATAAGSDRINVRYGTATQSFPITVVEAPAKLTIQPSTTNVKPGATVTYKAVATDAQGKPVIYSPEQVKWGVTGNVGAITETGVFKASKVPGKGSVTVTLGTKTATLPIELADGTPAFTDIPADYAYYNEIRFLKDLGYIKGDIDGKFNPGQTLSREHAAVILSRVFNLDTSVAGTEKFTDVPTTHRYFKEINAIAEANLVGGKGDGTFDPAGQLTRAQMAAILVKAYELQGESANKFKDVPANHWAYKQVHILANHKITTGNEKGNFEPNKPVNRAQFSAFLYRAINK</sequence>
<dbReference type="PANTHER" id="PTHR40446:SF2">
    <property type="entry name" value="N-ACETYLGLUCOSAMINE-1-PHOSPHODIESTER ALPHA-N-ACETYLGLUCOSAMINIDASE"/>
    <property type="match status" value="1"/>
</dbReference>
<dbReference type="EMBL" id="BJYL01000009">
    <property type="protein sequence ID" value="GEN82504.1"/>
    <property type="molecule type" value="Genomic_DNA"/>
</dbReference>
<dbReference type="Pfam" id="PF00395">
    <property type="entry name" value="SLH"/>
    <property type="match status" value="3"/>
</dbReference>
<keyword evidence="1" id="KW-0732">Signal</keyword>
<reference evidence="3 4" key="1">
    <citation type="submission" date="2019-07" db="EMBL/GenBank/DDBJ databases">
        <title>Whole genome shotgun sequence of Sporosarcina luteola NBRC 105378.</title>
        <authorList>
            <person name="Hosoyama A."/>
            <person name="Uohara A."/>
            <person name="Ohji S."/>
            <person name="Ichikawa N."/>
        </authorList>
    </citation>
    <scope>NUCLEOTIDE SEQUENCE [LARGE SCALE GENOMIC DNA]</scope>
    <source>
        <strain evidence="3 4">NBRC 105378</strain>
    </source>
</reference>
<dbReference type="RefSeq" id="WP_147055611.1">
    <property type="nucleotide sequence ID" value="NZ_BJYL01000009.1"/>
</dbReference>
<proteinExistence type="predicted"/>
<dbReference type="Gene3D" id="2.60.40.1080">
    <property type="match status" value="1"/>
</dbReference>
<dbReference type="PROSITE" id="PS51272">
    <property type="entry name" value="SLH"/>
    <property type="match status" value="3"/>
</dbReference>
<comment type="caution">
    <text evidence="3">The sequence shown here is derived from an EMBL/GenBank/DDBJ whole genome shotgun (WGS) entry which is preliminary data.</text>
</comment>
<name>A0A511Z4Y3_9BACL</name>
<dbReference type="Proteomes" id="UP000321901">
    <property type="component" value="Unassembled WGS sequence"/>
</dbReference>
<protein>
    <recommendedName>
        <fullName evidence="2">SLH domain-containing protein</fullName>
    </recommendedName>
</protein>
<evidence type="ECO:0000313" key="3">
    <source>
        <dbReference type="EMBL" id="GEN82504.1"/>
    </source>
</evidence>
<dbReference type="InterPro" id="IPR018711">
    <property type="entry name" value="NAGPA"/>
</dbReference>
<organism evidence="3 4">
    <name type="scientific">Sporosarcina luteola</name>
    <dbReference type="NCBI Taxonomy" id="582850"/>
    <lineage>
        <taxon>Bacteria</taxon>
        <taxon>Bacillati</taxon>
        <taxon>Bacillota</taxon>
        <taxon>Bacilli</taxon>
        <taxon>Bacillales</taxon>
        <taxon>Caryophanaceae</taxon>
        <taxon>Sporosarcina</taxon>
    </lineage>
</organism>
<feature type="domain" description="SLH" evidence="2">
    <location>
        <begin position="637"/>
        <end position="695"/>
    </location>
</feature>
<dbReference type="OrthoDB" id="9809781at2"/>